<dbReference type="AlphaFoldDB" id="A0A9P6L1Z9"/>
<feature type="region of interest" description="Disordered" evidence="1">
    <location>
        <begin position="168"/>
        <end position="188"/>
    </location>
</feature>
<sequence length="429" mass="46842">MTGPSEPKLHWVGRTLQKLGCLPNEPTTNTQVHYYPIAILPVDGGPDYDYSGDIKFKPGPRFPPPQPERPKPQMSPHVYQQVPKNPKKTPIAQTVPLSTLPSTYQQKPLPIPKDSGTPVAQTMPLSTLSLPANLPGLTPAPTSATLNPSPARPTIRINQTPHLTARAVIPQTPSPDQSTVPGSILPDLGNIPPNQYTWNIPHGSLTYTPAPTSTLPLPDTLANPGSSSSSIIDVGDGDDKPRGLGLIPSIISSDSSDSSSDDHQSEFALNPLLAALIEWNVSEPIDRVRYVLNDADLTANAIEPATNPPTNTLSVELHFLDHPGVKWNWEPITIRKHRPVRISDVFHEIHDYFQTQLTHGEYDIIKSYGKANGRIVRDSWRERLYSQQGGEAQSVVYNGGLRRVDCLGASKNFAGFCVDGSQLKLRLRA</sequence>
<evidence type="ECO:0000259" key="2">
    <source>
        <dbReference type="Pfam" id="PF20415"/>
    </source>
</evidence>
<feature type="region of interest" description="Disordered" evidence="1">
    <location>
        <begin position="209"/>
        <end position="264"/>
    </location>
</feature>
<organism evidence="3 4">
    <name type="scientific">Thelephora terrestris</name>
    <dbReference type="NCBI Taxonomy" id="56493"/>
    <lineage>
        <taxon>Eukaryota</taxon>
        <taxon>Fungi</taxon>
        <taxon>Dikarya</taxon>
        <taxon>Basidiomycota</taxon>
        <taxon>Agaricomycotina</taxon>
        <taxon>Agaricomycetes</taxon>
        <taxon>Thelephorales</taxon>
        <taxon>Thelephoraceae</taxon>
        <taxon>Thelephora</taxon>
    </lineage>
</organism>
<evidence type="ECO:0000313" key="3">
    <source>
        <dbReference type="EMBL" id="KAF9779146.1"/>
    </source>
</evidence>
<comment type="caution">
    <text evidence="3">The sequence shown here is derived from an EMBL/GenBank/DDBJ whole genome shotgun (WGS) entry which is preliminary data.</text>
</comment>
<keyword evidence="4" id="KW-1185">Reference proteome</keyword>
<reference evidence="3" key="1">
    <citation type="journal article" date="2020" name="Nat. Commun.">
        <title>Large-scale genome sequencing of mycorrhizal fungi provides insights into the early evolution of symbiotic traits.</title>
        <authorList>
            <person name="Miyauchi S."/>
            <person name="Kiss E."/>
            <person name="Kuo A."/>
            <person name="Drula E."/>
            <person name="Kohler A."/>
            <person name="Sanchez-Garcia M."/>
            <person name="Morin E."/>
            <person name="Andreopoulos B."/>
            <person name="Barry K.W."/>
            <person name="Bonito G."/>
            <person name="Buee M."/>
            <person name="Carver A."/>
            <person name="Chen C."/>
            <person name="Cichocki N."/>
            <person name="Clum A."/>
            <person name="Culley D."/>
            <person name="Crous P.W."/>
            <person name="Fauchery L."/>
            <person name="Girlanda M."/>
            <person name="Hayes R.D."/>
            <person name="Keri Z."/>
            <person name="LaButti K."/>
            <person name="Lipzen A."/>
            <person name="Lombard V."/>
            <person name="Magnuson J."/>
            <person name="Maillard F."/>
            <person name="Murat C."/>
            <person name="Nolan M."/>
            <person name="Ohm R.A."/>
            <person name="Pangilinan J."/>
            <person name="Pereira M.F."/>
            <person name="Perotto S."/>
            <person name="Peter M."/>
            <person name="Pfister S."/>
            <person name="Riley R."/>
            <person name="Sitrit Y."/>
            <person name="Stielow J.B."/>
            <person name="Szollosi G."/>
            <person name="Zifcakova L."/>
            <person name="Stursova M."/>
            <person name="Spatafora J.W."/>
            <person name="Tedersoo L."/>
            <person name="Vaario L.M."/>
            <person name="Yamada A."/>
            <person name="Yan M."/>
            <person name="Wang P."/>
            <person name="Xu J."/>
            <person name="Bruns T."/>
            <person name="Baldrian P."/>
            <person name="Vilgalys R."/>
            <person name="Dunand C."/>
            <person name="Henrissat B."/>
            <person name="Grigoriev I.V."/>
            <person name="Hibbett D."/>
            <person name="Nagy L.G."/>
            <person name="Martin F.M."/>
        </authorList>
    </citation>
    <scope>NUCLEOTIDE SEQUENCE</scope>
    <source>
        <strain evidence="3">UH-Tt-Lm1</strain>
    </source>
</reference>
<name>A0A9P6L1Z9_9AGAM</name>
<feature type="compositionally biased region" description="Low complexity" evidence="1">
    <location>
        <begin position="249"/>
        <end position="258"/>
    </location>
</feature>
<dbReference type="Proteomes" id="UP000736335">
    <property type="component" value="Unassembled WGS sequence"/>
</dbReference>
<feature type="domain" description="DUF6699" evidence="2">
    <location>
        <begin position="277"/>
        <end position="416"/>
    </location>
</feature>
<dbReference type="EMBL" id="WIUZ02000020">
    <property type="protein sequence ID" value="KAF9779146.1"/>
    <property type="molecule type" value="Genomic_DNA"/>
</dbReference>
<accession>A0A9P6L1Z9</accession>
<reference evidence="3" key="2">
    <citation type="submission" date="2020-11" db="EMBL/GenBank/DDBJ databases">
        <authorList>
            <consortium name="DOE Joint Genome Institute"/>
            <person name="Kuo A."/>
            <person name="Miyauchi S."/>
            <person name="Kiss E."/>
            <person name="Drula E."/>
            <person name="Kohler A."/>
            <person name="Sanchez-Garcia M."/>
            <person name="Andreopoulos B."/>
            <person name="Barry K.W."/>
            <person name="Bonito G."/>
            <person name="Buee M."/>
            <person name="Carver A."/>
            <person name="Chen C."/>
            <person name="Cichocki N."/>
            <person name="Clum A."/>
            <person name="Culley D."/>
            <person name="Crous P.W."/>
            <person name="Fauchery L."/>
            <person name="Girlanda M."/>
            <person name="Hayes R."/>
            <person name="Keri Z."/>
            <person name="Labutti K."/>
            <person name="Lipzen A."/>
            <person name="Lombard V."/>
            <person name="Magnuson J."/>
            <person name="Maillard F."/>
            <person name="Morin E."/>
            <person name="Murat C."/>
            <person name="Nolan M."/>
            <person name="Ohm R."/>
            <person name="Pangilinan J."/>
            <person name="Pereira M."/>
            <person name="Perotto S."/>
            <person name="Peter M."/>
            <person name="Riley R."/>
            <person name="Sitrit Y."/>
            <person name="Stielow B."/>
            <person name="Szollosi G."/>
            <person name="Zifcakova L."/>
            <person name="Stursova M."/>
            <person name="Spatafora J.W."/>
            <person name="Tedersoo L."/>
            <person name="Vaario L.-M."/>
            <person name="Yamada A."/>
            <person name="Yan M."/>
            <person name="Wang P."/>
            <person name="Xu J."/>
            <person name="Bruns T."/>
            <person name="Baldrian P."/>
            <person name="Vilgalys R."/>
            <person name="Henrissat B."/>
            <person name="Grigoriev I.V."/>
            <person name="Hibbett D."/>
            <person name="Nagy L.G."/>
            <person name="Martin F.M."/>
        </authorList>
    </citation>
    <scope>NUCLEOTIDE SEQUENCE</scope>
    <source>
        <strain evidence="3">UH-Tt-Lm1</strain>
    </source>
</reference>
<gene>
    <name evidence="3" type="ORF">BJ322DRAFT_442909</name>
</gene>
<dbReference type="OrthoDB" id="3241567at2759"/>
<dbReference type="Pfam" id="PF20415">
    <property type="entry name" value="DUF6699"/>
    <property type="match status" value="1"/>
</dbReference>
<evidence type="ECO:0000313" key="4">
    <source>
        <dbReference type="Proteomes" id="UP000736335"/>
    </source>
</evidence>
<evidence type="ECO:0000256" key="1">
    <source>
        <dbReference type="SAM" id="MobiDB-lite"/>
    </source>
</evidence>
<proteinExistence type="predicted"/>
<protein>
    <recommendedName>
        <fullName evidence="2">DUF6699 domain-containing protein</fullName>
    </recommendedName>
</protein>
<feature type="compositionally biased region" description="Low complexity" evidence="1">
    <location>
        <begin position="225"/>
        <end position="234"/>
    </location>
</feature>
<feature type="region of interest" description="Disordered" evidence="1">
    <location>
        <begin position="50"/>
        <end position="87"/>
    </location>
</feature>
<dbReference type="InterPro" id="IPR046522">
    <property type="entry name" value="DUF6699"/>
</dbReference>